<dbReference type="Gene3D" id="3.30.360.10">
    <property type="entry name" value="Dihydrodipicolinate Reductase, domain 2"/>
    <property type="match status" value="1"/>
</dbReference>
<dbReference type="InterPro" id="IPR000683">
    <property type="entry name" value="Gfo/Idh/MocA-like_OxRdtase_N"/>
</dbReference>
<dbReference type="PANTHER" id="PTHR43708">
    <property type="entry name" value="CONSERVED EXPRESSED OXIDOREDUCTASE (EUROFUNG)"/>
    <property type="match status" value="1"/>
</dbReference>
<organism evidence="4 5">
    <name type="scientific">Candidatus Lachnoclostridium stercoripullorum</name>
    <dbReference type="NCBI Taxonomy" id="2838635"/>
    <lineage>
        <taxon>Bacteria</taxon>
        <taxon>Bacillati</taxon>
        <taxon>Bacillota</taxon>
        <taxon>Clostridia</taxon>
        <taxon>Lachnospirales</taxon>
        <taxon>Lachnospiraceae</taxon>
    </lineage>
</organism>
<proteinExistence type="inferred from homology"/>
<dbReference type="SUPFAM" id="SSF51735">
    <property type="entry name" value="NAD(P)-binding Rossmann-fold domains"/>
    <property type="match status" value="1"/>
</dbReference>
<evidence type="ECO:0000313" key="5">
    <source>
        <dbReference type="Proteomes" id="UP000886780"/>
    </source>
</evidence>
<dbReference type="Pfam" id="PF01408">
    <property type="entry name" value="GFO_IDH_MocA"/>
    <property type="match status" value="1"/>
</dbReference>
<sequence length="342" mass="39859">MEKQMVIAYIGNGKSANRYHIPFVLTRKDKIRIKKIYTMDHSRDKWAEIPGVQYVEDMDEILKDEEIQVVILSTPHDTHYPLAKKVLEAGKNCVSEKPFTETKEQAEELFALAKKKGLMMQCYQNRRFDSDFLTAQKVIESGIIGDVTEVEISFDYYRPEIPQKREFHPFHSFLYGHACHTLDQVISYFGAPDRVQCDVRQLLGEGKMNDYFDVDLFYGNRLKATVKSSYFRVKPRPAFTVYGMKGMFVKEVKDKQEEHLKMFYMPGQPGFGEDKPSEYGTLTYMDENGVYHEEKVPTVTGDYGRYYDALYETIMNGKEQLVKPWETILQIEIMEKGIRGLK</sequence>
<dbReference type="Pfam" id="PF02894">
    <property type="entry name" value="GFO_IDH_MocA_C"/>
    <property type="match status" value="1"/>
</dbReference>
<evidence type="ECO:0000259" key="3">
    <source>
        <dbReference type="Pfam" id="PF02894"/>
    </source>
</evidence>
<name>A0A9D1W2R9_9FIRM</name>
<accession>A0A9D1W2R9</accession>
<dbReference type="Proteomes" id="UP000886780">
    <property type="component" value="Unassembled WGS sequence"/>
</dbReference>
<dbReference type="PANTHER" id="PTHR43708:SF7">
    <property type="entry name" value="OXIDOREDUCTASE"/>
    <property type="match status" value="1"/>
</dbReference>
<dbReference type="AlphaFoldDB" id="A0A9D1W2R9"/>
<protein>
    <submittedName>
        <fullName evidence="4">Gfo/Idh/MocA family oxidoreductase</fullName>
    </submittedName>
</protein>
<dbReference type="InterPro" id="IPR004104">
    <property type="entry name" value="Gfo/Idh/MocA-like_OxRdtase_C"/>
</dbReference>
<feature type="domain" description="Gfo/Idh/MocA-like oxidoreductase N-terminal" evidence="2">
    <location>
        <begin position="7"/>
        <end position="121"/>
    </location>
</feature>
<gene>
    <name evidence="4" type="ORF">IAA28_00925</name>
</gene>
<evidence type="ECO:0000259" key="2">
    <source>
        <dbReference type="Pfam" id="PF01408"/>
    </source>
</evidence>
<evidence type="ECO:0000313" key="4">
    <source>
        <dbReference type="EMBL" id="HIX51349.1"/>
    </source>
</evidence>
<comment type="caution">
    <text evidence="4">The sequence shown here is derived from an EMBL/GenBank/DDBJ whole genome shotgun (WGS) entry which is preliminary data.</text>
</comment>
<reference evidence="4" key="2">
    <citation type="submission" date="2021-04" db="EMBL/GenBank/DDBJ databases">
        <authorList>
            <person name="Gilroy R."/>
        </authorList>
    </citation>
    <scope>NUCLEOTIDE SEQUENCE</scope>
    <source>
        <strain evidence="4">ChiGjej4B4-12881</strain>
    </source>
</reference>
<dbReference type="InterPro" id="IPR036291">
    <property type="entry name" value="NAD(P)-bd_dom_sf"/>
</dbReference>
<dbReference type="Gene3D" id="3.40.50.720">
    <property type="entry name" value="NAD(P)-binding Rossmann-like Domain"/>
    <property type="match status" value="1"/>
</dbReference>
<evidence type="ECO:0000256" key="1">
    <source>
        <dbReference type="ARBA" id="ARBA00010928"/>
    </source>
</evidence>
<dbReference type="InterPro" id="IPR051317">
    <property type="entry name" value="Gfo/Idh/MocA_oxidoreduct"/>
</dbReference>
<dbReference type="GO" id="GO:0000166">
    <property type="term" value="F:nucleotide binding"/>
    <property type="evidence" value="ECO:0007669"/>
    <property type="project" value="InterPro"/>
</dbReference>
<comment type="similarity">
    <text evidence="1">Belongs to the Gfo/Idh/MocA family.</text>
</comment>
<feature type="domain" description="Gfo/Idh/MocA-like oxidoreductase C-terminal" evidence="3">
    <location>
        <begin position="137"/>
        <end position="336"/>
    </location>
</feature>
<dbReference type="EMBL" id="DXEU01000019">
    <property type="protein sequence ID" value="HIX51349.1"/>
    <property type="molecule type" value="Genomic_DNA"/>
</dbReference>
<reference evidence="4" key="1">
    <citation type="journal article" date="2021" name="PeerJ">
        <title>Extensive microbial diversity within the chicken gut microbiome revealed by metagenomics and culture.</title>
        <authorList>
            <person name="Gilroy R."/>
            <person name="Ravi A."/>
            <person name="Getino M."/>
            <person name="Pursley I."/>
            <person name="Horton D.L."/>
            <person name="Alikhan N.F."/>
            <person name="Baker D."/>
            <person name="Gharbi K."/>
            <person name="Hall N."/>
            <person name="Watson M."/>
            <person name="Adriaenssens E.M."/>
            <person name="Foster-Nyarko E."/>
            <person name="Jarju S."/>
            <person name="Secka A."/>
            <person name="Antonio M."/>
            <person name="Oren A."/>
            <person name="Chaudhuri R.R."/>
            <person name="La Ragione R."/>
            <person name="Hildebrand F."/>
            <person name="Pallen M.J."/>
        </authorList>
    </citation>
    <scope>NUCLEOTIDE SEQUENCE</scope>
    <source>
        <strain evidence="4">ChiGjej4B4-12881</strain>
    </source>
</reference>